<dbReference type="EMBL" id="UYRU01075620">
    <property type="protein sequence ID" value="VDN26080.1"/>
    <property type="molecule type" value="Genomic_DNA"/>
</dbReference>
<evidence type="ECO:0000256" key="1">
    <source>
        <dbReference type="ARBA" id="ARBA00007471"/>
    </source>
</evidence>
<evidence type="ECO:0000313" key="4">
    <source>
        <dbReference type="Proteomes" id="UP000281553"/>
    </source>
</evidence>
<protein>
    <recommendedName>
        <fullName evidence="2">Myotubularin phosphatase domain-containing protein</fullName>
    </recommendedName>
</protein>
<sequence length="95" mass="11086">MPTRKLIEKDWLHFGHKFTDRCGLLSSGDSRECAPVFTQFLDCLRHLLELLPAEFEFTQRLLLELHDQSRSALYGTFVGCCEKDRVDLKYVYLCA</sequence>
<dbReference type="GO" id="GO:0005737">
    <property type="term" value="C:cytoplasm"/>
    <property type="evidence" value="ECO:0007669"/>
    <property type="project" value="TreeGrafter"/>
</dbReference>
<dbReference type="AlphaFoldDB" id="A0A3P7MHW6"/>
<reference evidence="3 4" key="1">
    <citation type="submission" date="2018-11" db="EMBL/GenBank/DDBJ databases">
        <authorList>
            <consortium name="Pathogen Informatics"/>
        </authorList>
    </citation>
    <scope>NUCLEOTIDE SEQUENCE [LARGE SCALE GENOMIC DNA]</scope>
</reference>
<dbReference type="GO" id="GO:0004438">
    <property type="term" value="F:phosphatidylinositol-3-phosphate phosphatase activity"/>
    <property type="evidence" value="ECO:0007669"/>
    <property type="project" value="TreeGrafter"/>
</dbReference>
<dbReference type="PANTHER" id="PTHR10807:SF8">
    <property type="entry name" value="PHOSPHATIDYLINOSITOL-3-PHOSPHATE PHOSPHATASE"/>
    <property type="match status" value="1"/>
</dbReference>
<comment type="similarity">
    <text evidence="1">Belongs to the protein-tyrosine phosphatase family. Non-receptor class myotubularin subfamily.</text>
</comment>
<feature type="domain" description="Myotubularin phosphatase" evidence="2">
    <location>
        <begin position="1"/>
        <end position="95"/>
    </location>
</feature>
<evidence type="ECO:0000259" key="2">
    <source>
        <dbReference type="PROSITE" id="PS51339"/>
    </source>
</evidence>
<dbReference type="GO" id="GO:0046856">
    <property type="term" value="P:phosphatidylinositol dephosphorylation"/>
    <property type="evidence" value="ECO:0007669"/>
    <property type="project" value="TreeGrafter"/>
</dbReference>
<dbReference type="InterPro" id="IPR029021">
    <property type="entry name" value="Prot-tyrosine_phosphatase-like"/>
</dbReference>
<proteinExistence type="inferred from homology"/>
<gene>
    <name evidence="3" type="ORF">DILT_LOCUS14734</name>
</gene>
<dbReference type="InterPro" id="IPR030564">
    <property type="entry name" value="Myotubularin"/>
</dbReference>
<dbReference type="SUPFAM" id="SSF52799">
    <property type="entry name" value="(Phosphotyrosine protein) phosphatases II"/>
    <property type="match status" value="1"/>
</dbReference>
<dbReference type="InterPro" id="IPR010569">
    <property type="entry name" value="Myotubularin-like_Pase_dom"/>
</dbReference>
<keyword evidence="4" id="KW-1185">Reference proteome</keyword>
<name>A0A3P7MHW6_DIBLA</name>
<dbReference type="Pfam" id="PF06602">
    <property type="entry name" value="Myotub-related"/>
    <property type="match status" value="1"/>
</dbReference>
<dbReference type="Proteomes" id="UP000281553">
    <property type="component" value="Unassembled WGS sequence"/>
</dbReference>
<accession>A0A3P7MHW6</accession>
<dbReference type="OrthoDB" id="271628at2759"/>
<dbReference type="PANTHER" id="PTHR10807">
    <property type="entry name" value="MYOTUBULARIN-RELATED"/>
    <property type="match status" value="1"/>
</dbReference>
<dbReference type="PROSITE" id="PS51339">
    <property type="entry name" value="PPASE_MYOTUBULARIN"/>
    <property type="match status" value="1"/>
</dbReference>
<evidence type="ECO:0000313" key="3">
    <source>
        <dbReference type="EMBL" id="VDN26080.1"/>
    </source>
</evidence>
<organism evidence="3 4">
    <name type="scientific">Dibothriocephalus latus</name>
    <name type="common">Fish tapeworm</name>
    <name type="synonym">Diphyllobothrium latum</name>
    <dbReference type="NCBI Taxonomy" id="60516"/>
    <lineage>
        <taxon>Eukaryota</taxon>
        <taxon>Metazoa</taxon>
        <taxon>Spiralia</taxon>
        <taxon>Lophotrochozoa</taxon>
        <taxon>Platyhelminthes</taxon>
        <taxon>Cestoda</taxon>
        <taxon>Eucestoda</taxon>
        <taxon>Diphyllobothriidea</taxon>
        <taxon>Diphyllobothriidae</taxon>
        <taxon>Dibothriocephalus</taxon>
    </lineage>
</organism>
<dbReference type="GO" id="GO:0106018">
    <property type="term" value="F:phosphatidylinositol-3,5-bisphosphate phosphatase activity"/>
    <property type="evidence" value="ECO:0007669"/>
    <property type="project" value="TreeGrafter"/>
</dbReference>